<dbReference type="UniPathway" id="UPA00075">
    <property type="reaction ID" value="UER00335"/>
</dbReference>
<feature type="active site" description="Proton donor" evidence="7">
    <location>
        <position position="103"/>
    </location>
</feature>
<evidence type="ECO:0000256" key="6">
    <source>
        <dbReference type="ARBA" id="ARBA00023134"/>
    </source>
</evidence>
<dbReference type="AlphaFoldDB" id="A0A1F5ZHV8"/>
<feature type="binding site" description="in other chain" evidence="7">
    <location>
        <position position="324"/>
    </location>
    <ligand>
        <name>IMP</name>
        <dbReference type="ChEBI" id="CHEBI:58053"/>
        <note>ligand shared between dimeric partners</note>
    </ligand>
</feature>
<keyword evidence="7" id="KW-0963">Cytoplasm</keyword>
<comment type="caution">
    <text evidence="8">The sequence shown here is derived from an EMBL/GenBank/DDBJ whole genome shotgun (WGS) entry which is preliminary data.</text>
</comment>
<dbReference type="EMBL" id="MFIZ01000019">
    <property type="protein sequence ID" value="OGG11702.1"/>
    <property type="molecule type" value="Genomic_DNA"/>
</dbReference>
<dbReference type="Proteomes" id="UP000177268">
    <property type="component" value="Unassembled WGS sequence"/>
</dbReference>
<feature type="binding site" evidence="7">
    <location>
        <begin position="501"/>
        <end position="503"/>
    </location>
    <ligand>
        <name>GTP</name>
        <dbReference type="ChEBI" id="CHEBI:37565"/>
    </ligand>
</feature>
<name>A0A1F5ZHV8_9BACT</name>
<feature type="binding site" evidence="7">
    <location>
        <position position="392"/>
    </location>
    <ligand>
        <name>GTP</name>
        <dbReference type="ChEBI" id="CHEBI:37565"/>
    </ligand>
</feature>
<feature type="binding site" description="in other chain" evidence="7">
    <location>
        <position position="190"/>
    </location>
    <ligand>
        <name>IMP</name>
        <dbReference type="ChEBI" id="CHEBI:58053"/>
        <note>ligand shared between dimeric partners</note>
    </ligand>
</feature>
<dbReference type="GO" id="GO:0044208">
    <property type="term" value="P:'de novo' AMP biosynthetic process"/>
    <property type="evidence" value="ECO:0007669"/>
    <property type="project" value="UniProtKB-UniRule"/>
</dbReference>
<evidence type="ECO:0000256" key="1">
    <source>
        <dbReference type="ARBA" id="ARBA00022598"/>
    </source>
</evidence>
<dbReference type="GO" id="GO:0005525">
    <property type="term" value="F:GTP binding"/>
    <property type="evidence" value="ECO:0007669"/>
    <property type="project" value="UniProtKB-UniRule"/>
</dbReference>
<comment type="subcellular location">
    <subcellularLocation>
        <location evidence="7">Cytoplasm</location>
    </subcellularLocation>
</comment>
<dbReference type="Pfam" id="PF00709">
    <property type="entry name" value="Adenylsucc_synt"/>
    <property type="match status" value="1"/>
</dbReference>
<evidence type="ECO:0000313" key="9">
    <source>
        <dbReference type="Proteomes" id="UP000177268"/>
    </source>
</evidence>
<feature type="binding site" evidence="7">
    <location>
        <begin position="66"/>
        <end position="72"/>
    </location>
    <ligand>
        <name>GTP</name>
        <dbReference type="ChEBI" id="CHEBI:37565"/>
    </ligand>
</feature>
<keyword evidence="6 7" id="KW-0342">GTP-binding</keyword>
<feature type="binding site" description="in other chain" evidence="7">
    <location>
        <position position="309"/>
    </location>
    <ligand>
        <name>IMP</name>
        <dbReference type="ChEBI" id="CHEBI:58053"/>
        <note>ligand shared between dimeric partners</note>
    </ligand>
</feature>
<keyword evidence="4 7" id="KW-0658">Purine biosynthesis</keyword>
<reference evidence="8 9" key="1">
    <citation type="journal article" date="2016" name="Nat. Commun.">
        <title>Thousands of microbial genomes shed light on interconnected biogeochemical processes in an aquifer system.</title>
        <authorList>
            <person name="Anantharaman K."/>
            <person name="Brown C.T."/>
            <person name="Hug L.A."/>
            <person name="Sharon I."/>
            <person name="Castelle C.J."/>
            <person name="Probst A.J."/>
            <person name="Thomas B.C."/>
            <person name="Singh A."/>
            <person name="Wilkins M.J."/>
            <person name="Karaoz U."/>
            <person name="Brodie E.L."/>
            <person name="Williams K.H."/>
            <person name="Hubbard S.S."/>
            <person name="Banfield J.F."/>
        </authorList>
    </citation>
    <scope>NUCLEOTIDE SEQUENCE [LARGE SCALE GENOMIC DNA]</scope>
</reference>
<dbReference type="Gene3D" id="3.90.170.10">
    <property type="entry name" value="Adenylosuccinate Synthetase, subunit A, domain 3"/>
    <property type="match status" value="1"/>
</dbReference>
<sequence length="515" mass="57770">MPPKIHAFLISEQQHRFLHPERDIKKDIQGIYTQGRILVGRSKRYSKISENFVRPNTGSVVGAALGDEGKGRIIDNKIGAFFSKPNIKTVTVIRFQGGTNSGHTVEVKNIHLALHQIPCGIMYKHTTCIMDRGMTISPVDLIDEIHTVERIAGSLNGKLFLSPDAVLDTDLDRAEEFLNRIRQGKAGGGTGRGIGPSYAHHYDRLGFHVSDLMGDSWKEKLSVQYERYHREFALYGLMLSTIDCGADFKKNKLMKKGRKRPVGSKETFLRRLAGARKELCARQMVRNIFPMHKKIYEDPSCAVLFEGAQALGLHPWLGTIPDITASDTSTFGVQPGTGFWKAQDIEERIGVFKIPYTSSVGARHMPTEATNDWAGRVRDEAHEYGTTTGRPRDILYLDLAMLGYNIRMSGIELLAGTHLDIAWEDIPIKVCTHYVDKQGDYVPYQPGLVYLADVIPQYVELPGWSGNEVRRARSFKQLPVNAKKFLAFIQRRLATPIIAVTTGPARENYLEISSF</sequence>
<dbReference type="PANTHER" id="PTHR11846:SF0">
    <property type="entry name" value="ADENYLOSUCCINATE SYNTHETASE"/>
    <property type="match status" value="1"/>
</dbReference>
<dbReference type="SUPFAM" id="SSF52540">
    <property type="entry name" value="P-loop containing nucleoside triphosphate hydrolases"/>
    <property type="match status" value="1"/>
</dbReference>
<feature type="binding site" evidence="7">
    <location>
        <begin position="418"/>
        <end position="420"/>
    </location>
    <ligand>
        <name>GTP</name>
        <dbReference type="ChEBI" id="CHEBI:37565"/>
    </ligand>
</feature>
<dbReference type="PANTHER" id="PTHR11846">
    <property type="entry name" value="ADENYLOSUCCINATE SYNTHETASE"/>
    <property type="match status" value="1"/>
</dbReference>
<dbReference type="Gene3D" id="1.10.300.10">
    <property type="entry name" value="Adenylosuccinate Synthetase, subunit A, domain 2"/>
    <property type="match status" value="1"/>
</dbReference>
<keyword evidence="3 7" id="KW-0547">Nucleotide-binding</keyword>
<dbReference type="SMART" id="SM00788">
    <property type="entry name" value="Adenylsucc_synt"/>
    <property type="match status" value="1"/>
</dbReference>
<feature type="binding site" evidence="7">
    <location>
        <begin position="102"/>
        <end position="104"/>
    </location>
    <ligand>
        <name>GTP</name>
        <dbReference type="ChEBI" id="CHEBI:37565"/>
    </ligand>
</feature>
<dbReference type="HAMAP" id="MF_00011">
    <property type="entry name" value="Adenylosucc_synth"/>
    <property type="match status" value="1"/>
</dbReference>
<dbReference type="InterPro" id="IPR027417">
    <property type="entry name" value="P-loop_NTPase"/>
</dbReference>
<comment type="cofactor">
    <cofactor evidence="7">
        <name>Mg(2+)</name>
        <dbReference type="ChEBI" id="CHEBI:18420"/>
    </cofactor>
    <text evidence="7">Binds 1 Mg(2+) ion per subunit.</text>
</comment>
<gene>
    <name evidence="7" type="primary">purA</name>
    <name evidence="8" type="ORF">A2Z00_00765</name>
</gene>
<keyword evidence="1 7" id="KW-0436">Ligase</keyword>
<keyword evidence="2 7" id="KW-0479">Metal-binding</keyword>
<dbReference type="STRING" id="1798370.A2Z00_00765"/>
<feature type="active site" description="Proton acceptor" evidence="7">
    <location>
        <position position="67"/>
    </location>
</feature>
<dbReference type="EC" id="6.3.4.4" evidence="7"/>
<feature type="binding site" evidence="7">
    <location>
        <position position="204"/>
    </location>
    <ligand>
        <name>IMP</name>
        <dbReference type="ChEBI" id="CHEBI:58053"/>
        <note>ligand shared between dimeric partners</note>
    </ligand>
</feature>
<feature type="binding site" description="in other chain" evidence="7">
    <location>
        <begin position="100"/>
        <end position="103"/>
    </location>
    <ligand>
        <name>IMP</name>
        <dbReference type="ChEBI" id="CHEBI:58053"/>
        <note>ligand shared between dimeric partners</note>
    </ligand>
</feature>
<evidence type="ECO:0000256" key="5">
    <source>
        <dbReference type="ARBA" id="ARBA00022842"/>
    </source>
</evidence>
<comment type="function">
    <text evidence="7">Plays an important role in the de novo pathway of purine nucleotide biosynthesis. Catalyzes the first committed step in the biosynthesis of AMP from IMP.</text>
</comment>
<comment type="subunit">
    <text evidence="7">Homodimer.</text>
</comment>
<dbReference type="Gene3D" id="3.40.440.10">
    <property type="entry name" value="Adenylosuccinate Synthetase, subunit A, domain 1"/>
    <property type="match status" value="1"/>
</dbReference>
<dbReference type="InterPro" id="IPR042109">
    <property type="entry name" value="Adenylosuccinate_synth_dom1"/>
</dbReference>
<dbReference type="InterPro" id="IPR042110">
    <property type="entry name" value="Adenylosuccinate_synth_dom2"/>
</dbReference>
<dbReference type="GO" id="GO:0000287">
    <property type="term" value="F:magnesium ion binding"/>
    <property type="evidence" value="ECO:0007669"/>
    <property type="project" value="UniProtKB-UniRule"/>
</dbReference>
<dbReference type="InterPro" id="IPR001114">
    <property type="entry name" value="Adenylosuccinate_synthetase"/>
</dbReference>
<dbReference type="GO" id="GO:0046040">
    <property type="term" value="P:IMP metabolic process"/>
    <property type="evidence" value="ECO:0007669"/>
    <property type="project" value="TreeGrafter"/>
</dbReference>
<evidence type="ECO:0000256" key="7">
    <source>
        <dbReference type="HAMAP-Rule" id="MF_00011"/>
    </source>
</evidence>
<organism evidence="8 9">
    <name type="scientific">Candidatus Gottesmanbacteria bacterium RBG_13_45_10</name>
    <dbReference type="NCBI Taxonomy" id="1798370"/>
    <lineage>
        <taxon>Bacteria</taxon>
        <taxon>Candidatus Gottesmaniibacteriota</taxon>
    </lineage>
</organism>
<evidence type="ECO:0000256" key="2">
    <source>
        <dbReference type="ARBA" id="ARBA00022723"/>
    </source>
</evidence>
<comment type="similarity">
    <text evidence="7">Belongs to the adenylosuccinate synthetase family.</text>
</comment>
<comment type="pathway">
    <text evidence="7">Purine metabolism; AMP biosynthesis via de novo pathway; AMP from IMP: step 1/2.</text>
</comment>
<accession>A0A1F5ZHV8</accession>
<keyword evidence="5 7" id="KW-0460">Magnesium</keyword>
<proteinExistence type="inferred from homology"/>
<dbReference type="GO" id="GO:0004019">
    <property type="term" value="F:adenylosuccinate synthase activity"/>
    <property type="evidence" value="ECO:0007669"/>
    <property type="project" value="UniProtKB-UniRule"/>
</dbReference>
<protein>
    <recommendedName>
        <fullName evidence="7">Adenylosuccinate synthetase</fullName>
        <shortName evidence="7">AMPSase</shortName>
        <shortName evidence="7">AdSS</shortName>
        <ecNumber evidence="7">6.3.4.4</ecNumber>
    </recommendedName>
    <alternativeName>
        <fullName evidence="7">IMP--aspartate ligase</fullName>
    </alternativeName>
</protein>
<evidence type="ECO:0000313" key="8">
    <source>
        <dbReference type="EMBL" id="OGG11702.1"/>
    </source>
</evidence>
<feature type="binding site" evidence="7">
    <location>
        <position position="102"/>
    </location>
    <ligand>
        <name>Mg(2+)</name>
        <dbReference type="ChEBI" id="CHEBI:18420"/>
    </ligand>
</feature>
<feature type="binding site" description="in other chain" evidence="7">
    <location>
        <position position="390"/>
    </location>
    <ligand>
        <name>IMP</name>
        <dbReference type="ChEBI" id="CHEBI:58053"/>
        <note>ligand shared between dimeric partners</note>
    </ligand>
</feature>
<evidence type="ECO:0000256" key="3">
    <source>
        <dbReference type="ARBA" id="ARBA00022741"/>
    </source>
</evidence>
<comment type="catalytic activity">
    <reaction evidence="7">
        <text>IMP + L-aspartate + GTP = N(6)-(1,2-dicarboxyethyl)-AMP + GDP + phosphate + 2 H(+)</text>
        <dbReference type="Rhea" id="RHEA:15753"/>
        <dbReference type="ChEBI" id="CHEBI:15378"/>
        <dbReference type="ChEBI" id="CHEBI:29991"/>
        <dbReference type="ChEBI" id="CHEBI:37565"/>
        <dbReference type="ChEBI" id="CHEBI:43474"/>
        <dbReference type="ChEBI" id="CHEBI:57567"/>
        <dbReference type="ChEBI" id="CHEBI:58053"/>
        <dbReference type="ChEBI" id="CHEBI:58189"/>
        <dbReference type="EC" id="6.3.4.4"/>
    </reaction>
</comment>
<dbReference type="InterPro" id="IPR042111">
    <property type="entry name" value="Adenylosuccinate_synth_dom3"/>
</dbReference>
<feature type="binding site" description="in other chain" evidence="7">
    <location>
        <begin position="67"/>
        <end position="70"/>
    </location>
    <ligand>
        <name>IMP</name>
        <dbReference type="ChEBI" id="CHEBI:58053"/>
        <note>ligand shared between dimeric partners</note>
    </ligand>
</feature>
<evidence type="ECO:0000256" key="4">
    <source>
        <dbReference type="ARBA" id="ARBA00022755"/>
    </source>
</evidence>
<feature type="binding site" evidence="7">
    <location>
        <position position="67"/>
    </location>
    <ligand>
        <name>Mg(2+)</name>
        <dbReference type="ChEBI" id="CHEBI:18420"/>
    </ligand>
</feature>
<dbReference type="GO" id="GO:0005737">
    <property type="term" value="C:cytoplasm"/>
    <property type="evidence" value="ECO:0007669"/>
    <property type="project" value="UniProtKB-SubCell"/>
</dbReference>
<feature type="binding site" evidence="7">
    <location>
        <begin position="386"/>
        <end position="392"/>
    </location>
    <ligand>
        <name>substrate</name>
    </ligand>
</feature>